<dbReference type="CDD" id="cd01741">
    <property type="entry name" value="GATase1_1"/>
    <property type="match status" value="1"/>
</dbReference>
<evidence type="ECO:0000313" key="2">
    <source>
        <dbReference type="EMBL" id="ROQ01216.1"/>
    </source>
</evidence>
<feature type="domain" description="Glutamine amidotransferase" evidence="1">
    <location>
        <begin position="84"/>
        <end position="187"/>
    </location>
</feature>
<keyword evidence="2" id="KW-0315">Glutamine amidotransferase</keyword>
<evidence type="ECO:0000313" key="3">
    <source>
        <dbReference type="Proteomes" id="UP000278222"/>
    </source>
</evidence>
<comment type="caution">
    <text evidence="2">The sequence shown here is derived from an EMBL/GenBank/DDBJ whole genome shotgun (WGS) entry which is preliminary data.</text>
</comment>
<dbReference type="EMBL" id="RJKX01000011">
    <property type="protein sequence ID" value="ROQ01216.1"/>
    <property type="molecule type" value="Genomic_DNA"/>
</dbReference>
<dbReference type="SUPFAM" id="SSF52317">
    <property type="entry name" value="Class I glutamine amidotransferase-like"/>
    <property type="match status" value="1"/>
</dbReference>
<sequence>MRIGVLEAGRVPADMADRHDGFGPMMERLLQGAEPASSVTVYPVLDGVFPESPAAQDGWMVTGSRHGVYEDLPWMRTLKAFLCQSVADRVPVVGICFGHQILADAMGGRVEKSDRGWGVGVHRYGVSRPLPFMADAPSSFAIQAMHQDQVVALPPGAEVIAGSDFCPYGALAYGDVALSFQGHPEFAAAFSEELIASRKGALIPDATAEAALASLAGRTDAPLVGRWIVDFFRAAKAGRVALQAVPA</sequence>
<protein>
    <submittedName>
        <fullName evidence="2">GMP synthase-like glutamine amidotransferase</fullName>
    </submittedName>
</protein>
<gene>
    <name evidence="2" type="ORF">EDC65_0394</name>
</gene>
<dbReference type="RefSeq" id="WP_123688004.1">
    <property type="nucleotide sequence ID" value="NZ_AP019700.1"/>
</dbReference>
<dbReference type="GO" id="GO:0016740">
    <property type="term" value="F:transferase activity"/>
    <property type="evidence" value="ECO:0007669"/>
    <property type="project" value="UniProtKB-KW"/>
</dbReference>
<name>A0A3N1MJH1_9PROT</name>
<dbReference type="GO" id="GO:0005829">
    <property type="term" value="C:cytosol"/>
    <property type="evidence" value="ECO:0007669"/>
    <property type="project" value="TreeGrafter"/>
</dbReference>
<dbReference type="PROSITE" id="PS51273">
    <property type="entry name" value="GATASE_TYPE_1"/>
    <property type="match status" value="1"/>
</dbReference>
<dbReference type="InterPro" id="IPR017926">
    <property type="entry name" value="GATASE"/>
</dbReference>
<dbReference type="PANTHER" id="PTHR42695:SF5">
    <property type="entry name" value="GLUTAMINE AMIDOTRANSFERASE YLR126C-RELATED"/>
    <property type="match status" value="1"/>
</dbReference>
<keyword evidence="2" id="KW-0808">Transferase</keyword>
<reference evidence="2 3" key="1">
    <citation type="submission" date="2018-11" db="EMBL/GenBank/DDBJ databases">
        <title>Genomic Encyclopedia of Type Strains, Phase IV (KMG-IV): sequencing the most valuable type-strain genomes for metagenomic binning, comparative biology and taxonomic classification.</title>
        <authorList>
            <person name="Goeker M."/>
        </authorList>
    </citation>
    <scope>NUCLEOTIDE SEQUENCE [LARGE SCALE GENOMIC DNA]</scope>
    <source>
        <strain evidence="2 3">DSM 5900</strain>
    </source>
</reference>
<dbReference type="PANTHER" id="PTHR42695">
    <property type="entry name" value="GLUTAMINE AMIDOTRANSFERASE YLR126C-RELATED"/>
    <property type="match status" value="1"/>
</dbReference>
<organism evidence="2 3">
    <name type="scientific">Stella humosa</name>
    <dbReference type="NCBI Taxonomy" id="94"/>
    <lineage>
        <taxon>Bacteria</taxon>
        <taxon>Pseudomonadati</taxon>
        <taxon>Pseudomonadota</taxon>
        <taxon>Alphaproteobacteria</taxon>
        <taxon>Rhodospirillales</taxon>
        <taxon>Stellaceae</taxon>
        <taxon>Stella</taxon>
    </lineage>
</organism>
<dbReference type="Pfam" id="PF00117">
    <property type="entry name" value="GATase"/>
    <property type="match status" value="1"/>
</dbReference>
<proteinExistence type="predicted"/>
<dbReference type="AlphaFoldDB" id="A0A3N1MJH1"/>
<dbReference type="Gene3D" id="3.40.50.880">
    <property type="match status" value="1"/>
</dbReference>
<accession>A0A3N1MJH1</accession>
<dbReference type="OrthoDB" id="7365442at2"/>
<dbReference type="InterPro" id="IPR044992">
    <property type="entry name" value="ChyE-like"/>
</dbReference>
<keyword evidence="3" id="KW-1185">Reference proteome</keyword>
<dbReference type="Proteomes" id="UP000278222">
    <property type="component" value="Unassembled WGS sequence"/>
</dbReference>
<evidence type="ECO:0000259" key="1">
    <source>
        <dbReference type="Pfam" id="PF00117"/>
    </source>
</evidence>
<dbReference type="InterPro" id="IPR029062">
    <property type="entry name" value="Class_I_gatase-like"/>
</dbReference>